<proteinExistence type="predicted"/>
<dbReference type="Proteomes" id="UP000053477">
    <property type="component" value="Unassembled WGS sequence"/>
</dbReference>
<dbReference type="Gene3D" id="3.80.10.10">
    <property type="entry name" value="Ribonuclease Inhibitor"/>
    <property type="match status" value="1"/>
</dbReference>
<dbReference type="SUPFAM" id="SSF52047">
    <property type="entry name" value="RNI-like"/>
    <property type="match status" value="1"/>
</dbReference>
<keyword evidence="2" id="KW-1185">Reference proteome</keyword>
<dbReference type="PANTHER" id="PTHR38926:SF5">
    <property type="entry name" value="F-BOX AND LEUCINE-RICH REPEAT PROTEIN 6"/>
    <property type="match status" value="1"/>
</dbReference>
<protein>
    <recommendedName>
        <fullName evidence="3">F-box domain-containing protein</fullName>
    </recommendedName>
</protein>
<dbReference type="PANTHER" id="PTHR38926">
    <property type="entry name" value="F-BOX DOMAIN CONTAINING PROTEIN, EXPRESSED"/>
    <property type="match status" value="1"/>
</dbReference>
<gene>
    <name evidence="1" type="ORF">SCHPADRAFT_995437</name>
</gene>
<dbReference type="InterPro" id="IPR032675">
    <property type="entry name" value="LRR_dom_sf"/>
</dbReference>
<evidence type="ECO:0000313" key="2">
    <source>
        <dbReference type="Proteomes" id="UP000053477"/>
    </source>
</evidence>
<dbReference type="EMBL" id="KQ085922">
    <property type="protein sequence ID" value="KLO15935.1"/>
    <property type="molecule type" value="Genomic_DNA"/>
</dbReference>
<evidence type="ECO:0000313" key="1">
    <source>
        <dbReference type="EMBL" id="KLO15935.1"/>
    </source>
</evidence>
<dbReference type="AlphaFoldDB" id="A0A0H2RVB2"/>
<reference evidence="1 2" key="1">
    <citation type="submission" date="2015-04" db="EMBL/GenBank/DDBJ databases">
        <title>Complete genome sequence of Schizopora paradoxa KUC8140, a cosmopolitan wood degrader in East Asia.</title>
        <authorList>
            <consortium name="DOE Joint Genome Institute"/>
            <person name="Min B."/>
            <person name="Park H."/>
            <person name="Jang Y."/>
            <person name="Kim J.-J."/>
            <person name="Kim K.H."/>
            <person name="Pangilinan J."/>
            <person name="Lipzen A."/>
            <person name="Riley R."/>
            <person name="Grigoriev I.V."/>
            <person name="Spatafora J.W."/>
            <person name="Choi I.-G."/>
        </authorList>
    </citation>
    <scope>NUCLEOTIDE SEQUENCE [LARGE SCALE GENOMIC DNA]</scope>
    <source>
        <strain evidence="1 2">KUC8140</strain>
    </source>
</reference>
<dbReference type="Gene3D" id="1.20.1280.50">
    <property type="match status" value="1"/>
</dbReference>
<accession>A0A0H2RVB2</accession>
<evidence type="ECO:0008006" key="3">
    <source>
        <dbReference type="Google" id="ProtNLM"/>
    </source>
</evidence>
<name>A0A0H2RVB2_9AGAM</name>
<dbReference type="InParanoid" id="A0A0H2RVB2"/>
<dbReference type="OrthoDB" id="3221235at2759"/>
<sequence>MAQNILPDVLFEIFQRCVPSDMSDVSLTTSPFNLSRVCRSWRHLALERTSLWATMKLQHDGVRFVHLARTKRAWKLWLRRSAAASLTAGIYSDRILDGDDNDAFAEIVEMTFAEQHRWKDISIWCNSFTASPWRTLHLNASPHLEFLQLRNQIPLFALPGCSRNEISIDISEQAHTMHTLSLGGAIYLSPSVGLLPNLHTIYIQAHCASPRSSALTIQDFFKFILSAPNLTRIYASLISTTSEIDFLPTVTLPHLRHLQLSIYGFLEHLLGALTCPTLEELYISFLDEVSKSREIWDAVIDMLSRSRPPLRYLTLDSSASHYSGSLRREDQILLILRYTPDLRSMSIRGQYLTDKFIDALNLHSESEVLTGNLCPNLESITIVCKGEHNITAEGVKDMICSRICDRKGEGTDKHLRKVVLDLKDFEYPPLVEFCSKGGVKLITSK</sequence>
<organism evidence="1 2">
    <name type="scientific">Schizopora paradoxa</name>
    <dbReference type="NCBI Taxonomy" id="27342"/>
    <lineage>
        <taxon>Eukaryota</taxon>
        <taxon>Fungi</taxon>
        <taxon>Dikarya</taxon>
        <taxon>Basidiomycota</taxon>
        <taxon>Agaricomycotina</taxon>
        <taxon>Agaricomycetes</taxon>
        <taxon>Hymenochaetales</taxon>
        <taxon>Schizoporaceae</taxon>
        <taxon>Schizopora</taxon>
    </lineage>
</organism>
<dbReference type="STRING" id="27342.A0A0H2RVB2"/>